<evidence type="ECO:0000256" key="1">
    <source>
        <dbReference type="SAM" id="MobiDB-lite"/>
    </source>
</evidence>
<dbReference type="Proteomes" id="UP000467841">
    <property type="component" value="Unassembled WGS sequence"/>
</dbReference>
<dbReference type="EMBL" id="CACVBM020001111">
    <property type="protein sequence ID" value="CAA7031789.1"/>
    <property type="molecule type" value="Genomic_DNA"/>
</dbReference>
<dbReference type="AlphaFoldDB" id="A0A6D2J361"/>
<protein>
    <submittedName>
        <fullName evidence="2">Uncharacterized protein</fullName>
    </submittedName>
</protein>
<name>A0A6D2J361_9BRAS</name>
<feature type="region of interest" description="Disordered" evidence="1">
    <location>
        <begin position="46"/>
        <end position="86"/>
    </location>
</feature>
<evidence type="ECO:0000313" key="2">
    <source>
        <dbReference type="EMBL" id="CAA7031789.1"/>
    </source>
</evidence>
<evidence type="ECO:0000313" key="3">
    <source>
        <dbReference type="Proteomes" id="UP000467841"/>
    </source>
</evidence>
<organism evidence="2 3">
    <name type="scientific">Microthlaspi erraticum</name>
    <dbReference type="NCBI Taxonomy" id="1685480"/>
    <lineage>
        <taxon>Eukaryota</taxon>
        <taxon>Viridiplantae</taxon>
        <taxon>Streptophyta</taxon>
        <taxon>Embryophyta</taxon>
        <taxon>Tracheophyta</taxon>
        <taxon>Spermatophyta</taxon>
        <taxon>Magnoliopsida</taxon>
        <taxon>eudicotyledons</taxon>
        <taxon>Gunneridae</taxon>
        <taxon>Pentapetalae</taxon>
        <taxon>rosids</taxon>
        <taxon>malvids</taxon>
        <taxon>Brassicales</taxon>
        <taxon>Brassicaceae</taxon>
        <taxon>Coluteocarpeae</taxon>
        <taxon>Microthlaspi</taxon>
    </lineage>
</organism>
<sequence length="109" mass="12283">MVSIDLEEQIIYRKLLLNDIVEKLTRSSANIGFSEQKGHPKFTWFVKGERAPGGGGRRIVETSRRERESMTETEEPEAKAKRPEGLRSEDLKLLRLGGLVESHVSGDGF</sequence>
<keyword evidence="3" id="KW-1185">Reference proteome</keyword>
<feature type="compositionally biased region" description="Basic and acidic residues" evidence="1">
    <location>
        <begin position="58"/>
        <end position="86"/>
    </location>
</feature>
<accession>A0A6D2J361</accession>
<gene>
    <name evidence="2" type="ORF">MERR_LOCUS19024</name>
</gene>
<reference evidence="2" key="1">
    <citation type="submission" date="2020-01" db="EMBL/GenBank/DDBJ databases">
        <authorList>
            <person name="Mishra B."/>
        </authorList>
    </citation>
    <scope>NUCLEOTIDE SEQUENCE [LARGE SCALE GENOMIC DNA]</scope>
</reference>
<comment type="caution">
    <text evidence="2">The sequence shown here is derived from an EMBL/GenBank/DDBJ whole genome shotgun (WGS) entry which is preliminary data.</text>
</comment>
<proteinExistence type="predicted"/>